<evidence type="ECO:0000256" key="1">
    <source>
        <dbReference type="ARBA" id="ARBA00022614"/>
    </source>
</evidence>
<dbReference type="InterPro" id="IPR025875">
    <property type="entry name" value="Leu-rich_rpt_4"/>
</dbReference>
<gene>
    <name evidence="4" type="ORF">PEVE_00004916</name>
</gene>
<dbReference type="PROSITE" id="PS51450">
    <property type="entry name" value="LRR"/>
    <property type="match status" value="2"/>
</dbReference>
<dbReference type="EMBL" id="CALNXI010000131">
    <property type="protein sequence ID" value="CAH3019949.1"/>
    <property type="molecule type" value="Genomic_DNA"/>
</dbReference>
<protein>
    <recommendedName>
        <fullName evidence="6">Leucine-rich repeat-containing protein 56</fullName>
    </recommendedName>
</protein>
<dbReference type="PANTHER" id="PTHR22708:SF0">
    <property type="entry name" value="LEUCINE-RICH REPEAT-CONTAINING PROTEIN 56"/>
    <property type="match status" value="1"/>
</dbReference>
<dbReference type="SUPFAM" id="SSF52058">
    <property type="entry name" value="L domain-like"/>
    <property type="match status" value="1"/>
</dbReference>
<dbReference type="Pfam" id="PF12799">
    <property type="entry name" value="LRR_4"/>
    <property type="match status" value="1"/>
</dbReference>
<keyword evidence="2" id="KW-0677">Repeat</keyword>
<comment type="caution">
    <text evidence="4">The sequence shown here is derived from an EMBL/GenBank/DDBJ whole genome shotgun (WGS) entry which is preliminary data.</text>
</comment>
<evidence type="ECO:0000256" key="2">
    <source>
        <dbReference type="ARBA" id="ARBA00022737"/>
    </source>
</evidence>
<feature type="compositionally biased region" description="Pro residues" evidence="3">
    <location>
        <begin position="508"/>
        <end position="519"/>
    </location>
</feature>
<feature type="compositionally biased region" description="Polar residues" evidence="3">
    <location>
        <begin position="339"/>
        <end position="354"/>
    </location>
</feature>
<reference evidence="4 5" key="1">
    <citation type="submission" date="2022-05" db="EMBL/GenBank/DDBJ databases">
        <authorList>
            <consortium name="Genoscope - CEA"/>
            <person name="William W."/>
        </authorList>
    </citation>
    <scope>NUCLEOTIDE SEQUENCE [LARGE SCALE GENOMIC DNA]</scope>
</reference>
<accession>A0ABN8LWW5</accession>
<dbReference type="Proteomes" id="UP001159427">
    <property type="component" value="Unassembled WGS sequence"/>
</dbReference>
<keyword evidence="1" id="KW-0433">Leucine-rich repeat</keyword>
<feature type="compositionally biased region" description="Basic and acidic residues" evidence="3">
    <location>
        <begin position="578"/>
        <end position="588"/>
    </location>
</feature>
<feature type="compositionally biased region" description="Basic and acidic residues" evidence="3">
    <location>
        <begin position="623"/>
        <end position="640"/>
    </location>
</feature>
<feature type="region of interest" description="Disordered" evidence="3">
    <location>
        <begin position="476"/>
        <end position="557"/>
    </location>
</feature>
<feature type="region of interest" description="Disordered" evidence="3">
    <location>
        <begin position="333"/>
        <end position="402"/>
    </location>
</feature>
<keyword evidence="5" id="KW-1185">Reference proteome</keyword>
<proteinExistence type="predicted"/>
<evidence type="ECO:0000256" key="3">
    <source>
        <dbReference type="SAM" id="MobiDB-lite"/>
    </source>
</evidence>
<sequence length="663" mass="73831">MWDFYHHFCHDILFYTIFTSIRRQTTSENIFSMALMEDKFAYPRKSLGMEETPLTLEQVEHIPTIPRELSSVRIREFDESTANPEPIVQDDEADHLLEEFLSPAKLRFLTGMKNLDEVKYLEMKVDTRDNSLGNFGALLPNLVELKLTNSIIATIRDLGTSLTSLRTLWMSRCGLIELDGISSVSSLKELYLAFNDIEDVSPLSMLDQLEILDLEGNNVSDIAQVEFLCLCSSLNMLTLEGNPICLAPHPEASQEEIRQYHYRAAIHKAVPNVRILDDEAFLVEKVGGQLVIRDPPESHRAKKVPDHLRTDWQLVSEGIKAINIDEQEDSAFDIVRPGSASSVSRQERPSSAMSKRQRPVTASGKRPSSARGQRPGSAGGNPEPVGPGVFQQDDSSDLTHGSSQVICGNISRALKSRQKALKQPKMPVVTFRLESPRLFIPEKSFEEETETSASASDILEELKAWRKEYSKILSNERSTTTNTDENGDKSSELPPSTPEQDTGAPRLSPTPPAYSPSPPSKTSRRPGSPSAVRRSLPTPPLVGREVMTRPNTAADFRMRRFRQLSGETSVNQLKLRAMRADESYDVDKNTSTPCLDSRPSPALSVEEDSEPRSSSAPVRLGRQTRETPTKDGTRPPRKLPDPALLAQRPGTAAAALQKRKLRP</sequence>
<organism evidence="4 5">
    <name type="scientific">Porites evermanni</name>
    <dbReference type="NCBI Taxonomy" id="104178"/>
    <lineage>
        <taxon>Eukaryota</taxon>
        <taxon>Metazoa</taxon>
        <taxon>Cnidaria</taxon>
        <taxon>Anthozoa</taxon>
        <taxon>Hexacorallia</taxon>
        <taxon>Scleractinia</taxon>
        <taxon>Fungiina</taxon>
        <taxon>Poritidae</taxon>
        <taxon>Porites</taxon>
    </lineage>
</organism>
<dbReference type="PANTHER" id="PTHR22708">
    <property type="entry name" value="LEUCINE-RICH REPEAT-CONTAINING PROTEIN 56"/>
    <property type="match status" value="1"/>
</dbReference>
<dbReference type="Gene3D" id="3.80.10.10">
    <property type="entry name" value="Ribonuclease Inhibitor"/>
    <property type="match status" value="1"/>
</dbReference>
<name>A0ABN8LWW5_9CNID</name>
<evidence type="ECO:0000313" key="5">
    <source>
        <dbReference type="Proteomes" id="UP001159427"/>
    </source>
</evidence>
<evidence type="ECO:0000313" key="4">
    <source>
        <dbReference type="EMBL" id="CAH3019949.1"/>
    </source>
</evidence>
<evidence type="ECO:0008006" key="6">
    <source>
        <dbReference type="Google" id="ProtNLM"/>
    </source>
</evidence>
<dbReference type="InterPro" id="IPR032675">
    <property type="entry name" value="LRR_dom_sf"/>
</dbReference>
<dbReference type="InterPro" id="IPR001611">
    <property type="entry name" value="Leu-rich_rpt"/>
</dbReference>
<feature type="region of interest" description="Disordered" evidence="3">
    <location>
        <begin position="578"/>
        <end position="663"/>
    </location>
</feature>
<dbReference type="InterPro" id="IPR040091">
    <property type="entry name" value="LRRC56"/>
</dbReference>